<protein>
    <submittedName>
        <fullName evidence="1">Uncharacterized protein</fullName>
    </submittedName>
</protein>
<accession>A0A1D8NAG5</accession>
<dbReference type="RefSeq" id="XP_068138380.1">
    <property type="nucleotide sequence ID" value="XM_068282279.1"/>
</dbReference>
<sequence length="67" mass="7817">MTIVWGESTSAKRLESLRKARAIWRSERGYESREYSGTPEESFAGLHVFRYGTIFIKVVRAVLCNYR</sequence>
<organism evidence="1 2">
    <name type="scientific">Yarrowia lipolytica</name>
    <name type="common">Candida lipolytica</name>
    <dbReference type="NCBI Taxonomy" id="4952"/>
    <lineage>
        <taxon>Eukaryota</taxon>
        <taxon>Fungi</taxon>
        <taxon>Dikarya</taxon>
        <taxon>Ascomycota</taxon>
        <taxon>Saccharomycotina</taxon>
        <taxon>Dipodascomycetes</taxon>
        <taxon>Dipodascales</taxon>
        <taxon>Dipodascales incertae sedis</taxon>
        <taxon>Yarrowia</taxon>
    </lineage>
</organism>
<evidence type="ECO:0000313" key="2">
    <source>
        <dbReference type="Proteomes" id="UP000182444"/>
    </source>
</evidence>
<dbReference type="GeneID" id="94582917"/>
<dbReference type="AlphaFoldDB" id="A0A1D8NAG5"/>
<reference evidence="1 2" key="1">
    <citation type="journal article" date="2016" name="PLoS ONE">
        <title>Sequence Assembly of Yarrowia lipolytica Strain W29/CLIB89 Shows Transposable Element Diversity.</title>
        <authorList>
            <person name="Magnan C."/>
            <person name="Yu J."/>
            <person name="Chang I."/>
            <person name="Jahn E."/>
            <person name="Kanomata Y."/>
            <person name="Wu J."/>
            <person name="Zeller M."/>
            <person name="Oakes M."/>
            <person name="Baldi P."/>
            <person name="Sandmeyer S."/>
        </authorList>
    </citation>
    <scope>NUCLEOTIDE SEQUENCE [LARGE SCALE GENOMIC DNA]</scope>
    <source>
        <strain evidence="2">CLIB89(W29)</strain>
    </source>
</reference>
<gene>
    <name evidence="1" type="ORF">YALI1_C14249g</name>
</gene>
<evidence type="ECO:0000313" key="1">
    <source>
        <dbReference type="EMBL" id="AOW02625.1"/>
    </source>
</evidence>
<dbReference type="VEuPathDB" id="FungiDB:YALI1_C14249g"/>
<name>A0A1D8NAG5_YARLL</name>
<dbReference type="Proteomes" id="UP000182444">
    <property type="component" value="Chromosome 1C"/>
</dbReference>
<proteinExistence type="predicted"/>
<dbReference type="EMBL" id="CP017555">
    <property type="protein sequence ID" value="AOW02625.1"/>
    <property type="molecule type" value="Genomic_DNA"/>
</dbReference>